<accession>A0AA96UYT9</accession>
<dbReference type="KEGG" id="mehf:MmiHf6_04450"/>
<gene>
    <name evidence="2" type="ORF">MmiHf6_04450</name>
</gene>
<keyword evidence="1" id="KW-0812">Transmembrane</keyword>
<proteinExistence type="predicted"/>
<sequence length="90" mass="9940">MNNVIALIVIMVAVAMLQVYLCRRENRRIGLILPILSFTISIVAAVGMALYSGLPNFISMAFLALQTFLLMSIPTAILAGIYVLYHGRRL</sequence>
<protein>
    <submittedName>
        <fullName evidence="2">Uncharacterized protein</fullName>
    </submittedName>
</protein>
<feature type="transmembrane region" description="Helical" evidence="1">
    <location>
        <begin position="29"/>
        <end position="51"/>
    </location>
</feature>
<dbReference type="EMBL" id="CP131059">
    <property type="protein sequence ID" value="WNY23142.1"/>
    <property type="molecule type" value="Genomic_DNA"/>
</dbReference>
<feature type="transmembrane region" description="Helical" evidence="1">
    <location>
        <begin position="57"/>
        <end position="85"/>
    </location>
</feature>
<reference evidence="2 3" key="1">
    <citation type="submission" date="2023-07" db="EMBL/GenBank/DDBJ databases">
        <title>Closed genoem sequence of Methanomicrococcus sp. Hf6.</title>
        <authorList>
            <person name="Poehlein A."/>
            <person name="Protasov E."/>
            <person name="Platt K."/>
            <person name="Reeh H."/>
            <person name="Daniel R."/>
            <person name="Brune A."/>
        </authorList>
    </citation>
    <scope>NUCLEOTIDE SEQUENCE [LARGE SCALE GENOMIC DNA]</scope>
    <source>
        <strain evidence="2 3">Hf6</strain>
    </source>
</reference>
<name>A0AA96UYT9_9EURY</name>
<evidence type="ECO:0000313" key="2">
    <source>
        <dbReference type="EMBL" id="WNY23142.1"/>
    </source>
</evidence>
<feature type="transmembrane region" description="Helical" evidence="1">
    <location>
        <begin position="6"/>
        <end position="22"/>
    </location>
</feature>
<organism evidence="2 3">
    <name type="scientific">Methanimicrococcus hongohii</name>
    <dbReference type="NCBI Taxonomy" id="3028295"/>
    <lineage>
        <taxon>Archaea</taxon>
        <taxon>Methanobacteriati</taxon>
        <taxon>Methanobacteriota</taxon>
        <taxon>Stenosarchaea group</taxon>
        <taxon>Methanomicrobia</taxon>
        <taxon>Methanosarcinales</taxon>
        <taxon>Methanosarcinaceae</taxon>
        <taxon>Methanimicrococcus</taxon>
    </lineage>
</organism>
<keyword evidence="1" id="KW-1133">Transmembrane helix</keyword>
<dbReference type="GeneID" id="85194934"/>
<evidence type="ECO:0000256" key="1">
    <source>
        <dbReference type="SAM" id="Phobius"/>
    </source>
</evidence>
<evidence type="ECO:0000313" key="3">
    <source>
        <dbReference type="Proteomes" id="UP001302978"/>
    </source>
</evidence>
<dbReference type="RefSeq" id="WP_316558151.1">
    <property type="nucleotide sequence ID" value="NZ_CP131059.1"/>
</dbReference>
<dbReference type="Proteomes" id="UP001302978">
    <property type="component" value="Chromosome"/>
</dbReference>
<keyword evidence="1" id="KW-0472">Membrane</keyword>
<dbReference type="AlphaFoldDB" id="A0AA96UYT9"/>
<keyword evidence="3" id="KW-1185">Reference proteome</keyword>